<dbReference type="Gene3D" id="3.90.550.10">
    <property type="entry name" value="Spore Coat Polysaccharide Biosynthesis Protein SpsA, Chain A"/>
    <property type="match status" value="1"/>
</dbReference>
<dbReference type="SUPFAM" id="SSF53448">
    <property type="entry name" value="Nucleotide-diphospho-sugar transferases"/>
    <property type="match status" value="1"/>
</dbReference>
<evidence type="ECO:0000259" key="4">
    <source>
        <dbReference type="Pfam" id="PF00535"/>
    </source>
</evidence>
<dbReference type="PANTHER" id="PTHR43179">
    <property type="entry name" value="RHAMNOSYLTRANSFERASE WBBL"/>
    <property type="match status" value="1"/>
</dbReference>
<evidence type="ECO:0000256" key="3">
    <source>
        <dbReference type="ARBA" id="ARBA00022679"/>
    </source>
</evidence>
<protein>
    <submittedName>
        <fullName evidence="5">Glycosyltransferase family 2 protein</fullName>
    </submittedName>
</protein>
<comment type="caution">
    <text evidence="5">The sequence shown here is derived from an EMBL/GenBank/DDBJ whole genome shotgun (WGS) entry which is preliminary data.</text>
</comment>
<evidence type="ECO:0000313" key="6">
    <source>
        <dbReference type="Proteomes" id="UP000611723"/>
    </source>
</evidence>
<dbReference type="PANTHER" id="PTHR43179:SF12">
    <property type="entry name" value="GALACTOFURANOSYLTRANSFERASE GLFT2"/>
    <property type="match status" value="1"/>
</dbReference>
<dbReference type="Pfam" id="PF00535">
    <property type="entry name" value="Glycos_transf_2"/>
    <property type="match status" value="1"/>
</dbReference>
<dbReference type="Proteomes" id="UP000611723">
    <property type="component" value="Unassembled WGS sequence"/>
</dbReference>
<reference evidence="5" key="1">
    <citation type="submission" date="2021-01" db="EMBL/GenBank/DDBJ databases">
        <title>Marivirga aurantiaca sp. nov., isolated from intertidal surface sediments.</title>
        <authorList>
            <person name="Zhang M."/>
        </authorList>
    </citation>
    <scope>NUCLEOTIDE SEQUENCE</scope>
    <source>
        <strain evidence="5">S37H4</strain>
    </source>
</reference>
<evidence type="ECO:0000256" key="1">
    <source>
        <dbReference type="ARBA" id="ARBA00006739"/>
    </source>
</evidence>
<evidence type="ECO:0000256" key="2">
    <source>
        <dbReference type="ARBA" id="ARBA00022676"/>
    </source>
</evidence>
<organism evidence="5 6">
    <name type="scientific">Marivirga aurantiaca</name>
    <dbReference type="NCBI Taxonomy" id="2802615"/>
    <lineage>
        <taxon>Bacteria</taxon>
        <taxon>Pseudomonadati</taxon>
        <taxon>Bacteroidota</taxon>
        <taxon>Cytophagia</taxon>
        <taxon>Cytophagales</taxon>
        <taxon>Marivirgaceae</taxon>
        <taxon>Marivirga</taxon>
    </lineage>
</organism>
<name>A0A934WXL7_9BACT</name>
<feature type="domain" description="Glycosyltransferase 2-like" evidence="4">
    <location>
        <begin position="7"/>
        <end position="128"/>
    </location>
</feature>
<dbReference type="RefSeq" id="WP_201430525.1">
    <property type="nucleotide sequence ID" value="NZ_JAEQBW010000002.1"/>
</dbReference>
<gene>
    <name evidence="5" type="ORF">JKA74_07410</name>
</gene>
<evidence type="ECO:0000313" key="5">
    <source>
        <dbReference type="EMBL" id="MBK6264859.1"/>
    </source>
</evidence>
<dbReference type="GO" id="GO:0016757">
    <property type="term" value="F:glycosyltransferase activity"/>
    <property type="evidence" value="ECO:0007669"/>
    <property type="project" value="UniProtKB-KW"/>
</dbReference>
<keyword evidence="3" id="KW-0808">Transferase</keyword>
<sequence length="333" mass="38489">MPDQVAVVILNYNGRNYLEQFLPSVIKHSKPHQVIVADNASTDDSISFLETHYPELRLIRLEENTGYAGGYNKALAQVEADYFILLNSDVEVTPDWIDPVIRLMQQNPKIVACQPKIKSFHQKSHFEYAGAAGGFIDYLGYPFCRGRILSSLEEDNGQFDDDKEVFWATGACLFVKSKDFFELGGLDDQFFAHMEEIDFCWRAKNAGYQIYYSSESTIYHVGGGTLQSESPYKTYLNFRNNLLMLYKNLNKMEFDSIYKQRKWLNYLAALQFFLKGKTTNAQAVLKADKDFHKMKVNYQPFQGSGLVHLQIYMQSIIKAYFLKGKKFFKHLNF</sequence>
<dbReference type="CDD" id="cd04186">
    <property type="entry name" value="GT_2_like_c"/>
    <property type="match status" value="1"/>
</dbReference>
<comment type="similarity">
    <text evidence="1">Belongs to the glycosyltransferase 2 family.</text>
</comment>
<proteinExistence type="inferred from homology"/>
<accession>A0A934WXL7</accession>
<dbReference type="InterPro" id="IPR001173">
    <property type="entry name" value="Glyco_trans_2-like"/>
</dbReference>
<dbReference type="AlphaFoldDB" id="A0A934WXL7"/>
<keyword evidence="2" id="KW-0328">Glycosyltransferase</keyword>
<dbReference type="EMBL" id="JAEQBW010000002">
    <property type="protein sequence ID" value="MBK6264859.1"/>
    <property type="molecule type" value="Genomic_DNA"/>
</dbReference>
<dbReference type="InterPro" id="IPR029044">
    <property type="entry name" value="Nucleotide-diphossugar_trans"/>
</dbReference>
<keyword evidence="6" id="KW-1185">Reference proteome</keyword>